<feature type="region of interest" description="Disordered" evidence="1">
    <location>
        <begin position="1"/>
        <end position="58"/>
    </location>
</feature>
<sequence length="292" mass="32565">MDGRSQRSPGAVPGDTDIASSDAITTTYTEANSADDTRVDGHAEQTEEDTESDDDYIPVHLDTSTSTHYCSRCRKTRYRWWFERFPAKDPRNLRGTGMQCVWQQAKMDPGDCVEENCPWLFDGFCPCHWHDRDHHDYGFCPTLKRKAFKLVKYTDTQEGNFTQLVVGDSNYVKLFSTREAQSGDQDQTSSEIHGVAKDLGLDDTMLVDNLSAQIDGSSHPKSDHAEQAQSGGTDTVVSESADAEAVSTGEAHGQTQNDIHDDETLLGLGPIVDYLCAQESAERTPERSRRMR</sequence>
<dbReference type="EMBL" id="CAMGZC010001780">
    <property type="protein sequence ID" value="CAI0653691.1"/>
    <property type="molecule type" value="Genomic_DNA"/>
</dbReference>
<reference evidence="2" key="1">
    <citation type="submission" date="2022-08" db="EMBL/GenBank/DDBJ databases">
        <authorList>
            <person name="Giroux E."/>
            <person name="Giroux E."/>
        </authorList>
    </citation>
    <scope>NUCLEOTIDE SEQUENCE</scope>
    <source>
        <strain evidence="2">H1091258</strain>
    </source>
</reference>
<feature type="compositionally biased region" description="Acidic residues" evidence="1">
    <location>
        <begin position="46"/>
        <end position="56"/>
    </location>
</feature>
<feature type="compositionally biased region" description="Basic and acidic residues" evidence="1">
    <location>
        <begin position="35"/>
        <end position="45"/>
    </location>
</feature>
<accession>A0A9W4S689</accession>
<feature type="region of interest" description="Disordered" evidence="1">
    <location>
        <begin position="213"/>
        <end position="261"/>
    </location>
</feature>
<proteinExistence type="predicted"/>
<gene>
    <name evidence="2" type="ORF">CGXH109_LOCUS130303</name>
</gene>
<evidence type="ECO:0000313" key="2">
    <source>
        <dbReference type="EMBL" id="CAI0653691.1"/>
    </source>
</evidence>
<keyword evidence="3" id="KW-1185">Reference proteome</keyword>
<protein>
    <submittedName>
        <fullName evidence="2">Uncharacterized protein</fullName>
    </submittedName>
</protein>
<organism evidence="2 3">
    <name type="scientific">Colletotrichum noveboracense</name>
    <dbReference type="NCBI Taxonomy" id="2664923"/>
    <lineage>
        <taxon>Eukaryota</taxon>
        <taxon>Fungi</taxon>
        <taxon>Dikarya</taxon>
        <taxon>Ascomycota</taxon>
        <taxon>Pezizomycotina</taxon>
        <taxon>Sordariomycetes</taxon>
        <taxon>Hypocreomycetidae</taxon>
        <taxon>Glomerellales</taxon>
        <taxon>Glomerellaceae</taxon>
        <taxon>Colletotrichum</taxon>
        <taxon>Colletotrichum gloeosporioides species complex</taxon>
    </lineage>
</organism>
<dbReference type="AlphaFoldDB" id="A0A9W4S689"/>
<name>A0A9W4S689_9PEZI</name>
<evidence type="ECO:0000256" key="1">
    <source>
        <dbReference type="SAM" id="MobiDB-lite"/>
    </source>
</evidence>
<feature type="compositionally biased region" description="Polar residues" evidence="1">
    <location>
        <begin position="227"/>
        <end position="238"/>
    </location>
</feature>
<feature type="compositionally biased region" description="Polar residues" evidence="1">
    <location>
        <begin position="18"/>
        <end position="34"/>
    </location>
</feature>
<dbReference type="Proteomes" id="UP001152533">
    <property type="component" value="Unassembled WGS sequence"/>
</dbReference>
<evidence type="ECO:0000313" key="3">
    <source>
        <dbReference type="Proteomes" id="UP001152533"/>
    </source>
</evidence>
<comment type="caution">
    <text evidence="2">The sequence shown here is derived from an EMBL/GenBank/DDBJ whole genome shotgun (WGS) entry which is preliminary data.</text>
</comment>